<dbReference type="Pfam" id="PF00856">
    <property type="entry name" value="SET"/>
    <property type="match status" value="1"/>
</dbReference>
<protein>
    <recommendedName>
        <fullName evidence="2">SET domain-containing protein</fullName>
    </recommendedName>
</protein>
<evidence type="ECO:0000313" key="3">
    <source>
        <dbReference type="EMBL" id="GIK03448.1"/>
    </source>
</evidence>
<comment type="caution">
    <text evidence="3">The sequence shown here is derived from an EMBL/GenBank/DDBJ whole genome shotgun (WGS) entry which is preliminary data.</text>
</comment>
<dbReference type="GeneID" id="66935501"/>
<dbReference type="EMBL" id="BOPL01000005">
    <property type="protein sequence ID" value="GIK03448.1"/>
    <property type="molecule type" value="Genomic_DNA"/>
</dbReference>
<feature type="region of interest" description="Disordered" evidence="1">
    <location>
        <begin position="98"/>
        <end position="200"/>
    </location>
</feature>
<dbReference type="PANTHER" id="PTHR47250:SF3">
    <property type="entry name" value="HISTONE-LYSINE N-METHYLTRANSFERASE SET-6"/>
    <property type="match status" value="1"/>
</dbReference>
<dbReference type="OrthoDB" id="308383at2759"/>
<reference evidence="3 4" key="1">
    <citation type="submission" date="2021-02" db="EMBL/GenBank/DDBJ databases">
        <title>Pan-genome distribution and transcriptional activeness of fungal secondary metabolism genes in Aspergillus section Fumigati.</title>
        <authorList>
            <person name="Takahashi H."/>
            <person name="Umemura M."/>
            <person name="Ninomiya A."/>
            <person name="Kusuya Y."/>
            <person name="Urayama S."/>
            <person name="Shimizu M."/>
            <person name="Watanabe A."/>
            <person name="Kamei K."/>
            <person name="Yaguchi T."/>
            <person name="Hagiwara D."/>
        </authorList>
    </citation>
    <scope>NUCLEOTIDE SEQUENCE [LARGE SCALE GENOMIC DNA]</scope>
    <source>
        <strain evidence="3 4">IFM 47045</strain>
    </source>
</reference>
<evidence type="ECO:0000256" key="1">
    <source>
        <dbReference type="SAM" id="MobiDB-lite"/>
    </source>
</evidence>
<dbReference type="Proteomes" id="UP000710440">
    <property type="component" value="Unassembled WGS sequence"/>
</dbReference>
<keyword evidence="4" id="KW-1185">Reference proteome</keyword>
<dbReference type="SMART" id="SM00317">
    <property type="entry name" value="SET"/>
    <property type="match status" value="1"/>
</dbReference>
<evidence type="ECO:0000259" key="2">
    <source>
        <dbReference type="PROSITE" id="PS50280"/>
    </source>
</evidence>
<accession>A0A9P3F6T4</accession>
<name>A0A9P3F6T4_ASPVI</name>
<organism evidence="3 4">
    <name type="scientific">Aspergillus viridinutans</name>
    <dbReference type="NCBI Taxonomy" id="75553"/>
    <lineage>
        <taxon>Eukaryota</taxon>
        <taxon>Fungi</taxon>
        <taxon>Dikarya</taxon>
        <taxon>Ascomycota</taxon>
        <taxon>Pezizomycotina</taxon>
        <taxon>Eurotiomycetes</taxon>
        <taxon>Eurotiomycetidae</taxon>
        <taxon>Eurotiales</taxon>
        <taxon>Aspergillaceae</taxon>
        <taxon>Aspergillus</taxon>
        <taxon>Aspergillus subgen. Fumigati</taxon>
    </lineage>
</organism>
<dbReference type="InterPro" id="IPR046341">
    <property type="entry name" value="SET_dom_sf"/>
</dbReference>
<dbReference type="PANTHER" id="PTHR47250">
    <property type="entry name" value="HISTONE-LYSINE N-METHYLTRANSFERASE SET-6"/>
    <property type="match status" value="1"/>
</dbReference>
<feature type="domain" description="SET" evidence="2">
    <location>
        <begin position="472"/>
        <end position="578"/>
    </location>
</feature>
<dbReference type="Gene3D" id="2.170.270.10">
    <property type="entry name" value="SET domain"/>
    <property type="match status" value="1"/>
</dbReference>
<dbReference type="InterPro" id="IPR001214">
    <property type="entry name" value="SET_dom"/>
</dbReference>
<sequence>MIERSSEISRWEDIYVGPLAKKAGEFIPLLLYLYLKATPQHFPSQLASILSNHKANQSYENKDHLVLRIEASICTKDASRSALPDSVLLGSIDPKNGQVIPYSPITPTATPPREDKTDENTPLTPRSIQNEEVHPPKRHKTVSGLRPSVHLQPDGTTVESPEPDHSGDTSSIEDQDTASVSVRQVHSDTGFPQRRKAGQDYAAPVLEPTSTDKLIAGIWRQMYSPVVEPTINIRTGVSGDVFRAVNTLCMKYYNQSQSSRALEMIVQAYWIECYEARIAVIRLENPHLSSTEARMTALKEACAVLNWKEKDLRNRMRWPSLIFASSGVYRFCKYRTGFGEGFSTRLRHIRSSLEVAADTLHPEWRDLLHVIGQGDSRRQYHGHPHEWVTVTGEPALPLNATYAHLNLPNGFHYRFIDECVLDTTVFGSEDPRRVPDLDPDICQVCKSKQADDVEQNQCSCFPALFGGVKGRDPVQIFSTASGKNNGVVARVNFDRGAAISEFVGLITNGISGVDVMVGGTKDRTYQIYQGEMGNFTRFINHSCCPNSQFQRFYWRGQERIIVVSRGIVAGREITVEYSDHYWKQLNKVCLCGELCCRFRGSNR</sequence>
<dbReference type="AlphaFoldDB" id="A0A9P3F6T4"/>
<gene>
    <name evidence="3" type="ORF">Aspvir_007519</name>
</gene>
<dbReference type="SUPFAM" id="SSF82199">
    <property type="entry name" value="SET domain"/>
    <property type="match status" value="1"/>
</dbReference>
<dbReference type="RefSeq" id="XP_043126634.1">
    <property type="nucleotide sequence ID" value="XM_043270699.1"/>
</dbReference>
<dbReference type="InterPro" id="IPR053105">
    <property type="entry name" value="Class_V-like_SAM-MTase"/>
</dbReference>
<evidence type="ECO:0000313" key="4">
    <source>
        <dbReference type="Proteomes" id="UP000710440"/>
    </source>
</evidence>
<proteinExistence type="predicted"/>
<dbReference type="PROSITE" id="PS50280">
    <property type="entry name" value="SET"/>
    <property type="match status" value="1"/>
</dbReference>